<sequence>MTPARRAIPKPAPARPAPRHIPGAGPLRVVAFLALLSAGGSSVLADVPVPVPQAQRGRSDAERSGFHDAANIRTVYWNFGMVGDYPADPGSVDLSVFHSVEVPAGSGMNYSDGITPFVLAKIPTVDRPDSVYIMETGYRERQQISPRYNRVMRFEPRPGYFQADPTLNRARAPAISNDPRTWPAYWPDRLDDTFDPGWPRSWNGYFGKRPAADQESYSVMDDDYYDGWLYYPDARDSSRRGLGVRVEVRGFQWANPQAGNVIFWHYDITNEGTTDYNNNIIFGLYMDSGVGGSRLSCDGIYESDDDNAFWDKSARLNLVYTWDRFGHGVDRTSNCGKTGYLGYAYLETPGNPYDGIDNDDDGITDERRDSGPGEHIIGQAAIRAYVESHYNMAKFQAAYGPLENHIPYKIGSWWTGDEDMDWDPAFNDVGADGIPDTHDAGEGDGIPTEGEPNFDKTDLNESDQIGLTGFKMNRIRAGEGNPDPTVDGILFYTEGQAWPSRLYQKFTDRYPPARFDSALAANYNIGFLFASGPFTLLAGQHERFSLALAFGADLNELRSTVATVQQIYNANYQFAVPPPMPTLHAEAGDGFVRLSWDDVAERGVDPVTNENDFEGYRIYRSTDPEFRDPQKITTGNGNDIGLKKATKQFDLADGRRGYSQKAVEGVQYYLGEDTGVTHTWTDRDVTNGQDYFYAITAYDFGVESPYDSLRVFPSENAINVTQTPRGGLILPKNVVEARPNPPLLGLQDAAAGAPAHVAGEGTGTVGVRIVDENLVPEGHRFRVEFRGPPENIRATEYVLVDSTKRDTCFKHGNDFGATGDGQVGCGLLPMVTTIPVPQVWPESTGFLPLPRGPIRNPTPGHPQPMMTLAATYVSVFDRDFRRPAYPADLIVEFANTVQDTSTKTGQYPDILPAKFRIFALVGGARVPLRFAFRDIDRNGTLGGNTVPAGNPINDRIVALIPVPGTSKPDSLLTWQISIAANGRPPRLGDVWRMRLQNPLGPGDAFSFTTGARHIDAAAAKAEFGHPYVVPNPYIEAASFEPAPFNVRGRGERRIEFRSLPTGCTIRIYTVRGDLVQTLHHDGSDGGFVAWNLRTKDNLDVAPGLYVFQVDAPGIGTSIGKFGVVK</sequence>
<evidence type="ECO:0000313" key="2">
    <source>
        <dbReference type="EMBL" id="TMQ60925.1"/>
    </source>
</evidence>
<organism evidence="2 3">
    <name type="scientific">Eiseniibacteriota bacterium</name>
    <dbReference type="NCBI Taxonomy" id="2212470"/>
    <lineage>
        <taxon>Bacteria</taxon>
        <taxon>Candidatus Eiseniibacteriota</taxon>
    </lineage>
</organism>
<evidence type="ECO:0008006" key="4">
    <source>
        <dbReference type="Google" id="ProtNLM"/>
    </source>
</evidence>
<dbReference type="Gene3D" id="2.60.40.4070">
    <property type="match status" value="1"/>
</dbReference>
<dbReference type="EMBL" id="VBOS01000004">
    <property type="protein sequence ID" value="TMQ60925.1"/>
    <property type="molecule type" value="Genomic_DNA"/>
</dbReference>
<name>A0A538TB98_UNCEI</name>
<dbReference type="AlphaFoldDB" id="A0A538TB98"/>
<evidence type="ECO:0000313" key="3">
    <source>
        <dbReference type="Proteomes" id="UP000317716"/>
    </source>
</evidence>
<dbReference type="Proteomes" id="UP000317716">
    <property type="component" value="Unassembled WGS sequence"/>
</dbReference>
<protein>
    <recommendedName>
        <fullName evidence="4">T9SS type A sorting domain-containing protein</fullName>
    </recommendedName>
</protein>
<dbReference type="Gene3D" id="2.60.40.10">
    <property type="entry name" value="Immunoglobulins"/>
    <property type="match status" value="1"/>
</dbReference>
<evidence type="ECO:0000256" key="1">
    <source>
        <dbReference type="SAM" id="MobiDB-lite"/>
    </source>
</evidence>
<proteinExistence type="predicted"/>
<accession>A0A538TB98</accession>
<feature type="region of interest" description="Disordered" evidence="1">
    <location>
        <begin position="437"/>
        <end position="460"/>
    </location>
</feature>
<comment type="caution">
    <text evidence="2">The sequence shown here is derived from an EMBL/GenBank/DDBJ whole genome shotgun (WGS) entry which is preliminary data.</text>
</comment>
<gene>
    <name evidence="2" type="ORF">E6K72_00100</name>
</gene>
<reference evidence="2 3" key="1">
    <citation type="journal article" date="2019" name="Nat. Microbiol.">
        <title>Mediterranean grassland soil C-N compound turnover is dependent on rainfall and depth, and is mediated by genomically divergent microorganisms.</title>
        <authorList>
            <person name="Diamond S."/>
            <person name="Andeer P.F."/>
            <person name="Li Z."/>
            <person name="Crits-Christoph A."/>
            <person name="Burstein D."/>
            <person name="Anantharaman K."/>
            <person name="Lane K.R."/>
            <person name="Thomas B.C."/>
            <person name="Pan C."/>
            <person name="Northen T.R."/>
            <person name="Banfield J.F."/>
        </authorList>
    </citation>
    <scope>NUCLEOTIDE SEQUENCE [LARGE SCALE GENOMIC DNA]</scope>
    <source>
        <strain evidence="2">WS_2</strain>
    </source>
</reference>
<feature type="region of interest" description="Disordered" evidence="1">
    <location>
        <begin position="1"/>
        <end position="20"/>
    </location>
</feature>
<dbReference type="InterPro" id="IPR013783">
    <property type="entry name" value="Ig-like_fold"/>
</dbReference>